<dbReference type="CDD" id="cd06171">
    <property type="entry name" value="Sigma70_r4"/>
    <property type="match status" value="1"/>
</dbReference>
<evidence type="ECO:0000313" key="8">
    <source>
        <dbReference type="EMBL" id="MFD1529710.1"/>
    </source>
</evidence>
<dbReference type="NCBIfam" id="TIGR02937">
    <property type="entry name" value="sigma70-ECF"/>
    <property type="match status" value="1"/>
</dbReference>
<accession>A0ABW4FGE4</accession>
<organism evidence="8 9">
    <name type="scientific">Pseudonocardia aurantiaca</name>
    <dbReference type="NCBI Taxonomy" id="75290"/>
    <lineage>
        <taxon>Bacteria</taxon>
        <taxon>Bacillati</taxon>
        <taxon>Actinomycetota</taxon>
        <taxon>Actinomycetes</taxon>
        <taxon>Pseudonocardiales</taxon>
        <taxon>Pseudonocardiaceae</taxon>
        <taxon>Pseudonocardia</taxon>
    </lineage>
</organism>
<dbReference type="InterPro" id="IPR013324">
    <property type="entry name" value="RNA_pol_sigma_r3/r4-like"/>
</dbReference>
<keyword evidence="9" id="KW-1185">Reference proteome</keyword>
<evidence type="ECO:0000259" key="7">
    <source>
        <dbReference type="Pfam" id="PF04545"/>
    </source>
</evidence>
<comment type="similarity">
    <text evidence="1">Belongs to the sigma-70 factor family. ECF subfamily.</text>
</comment>
<feature type="domain" description="RNA polymerase sigma-70 region 4" evidence="7">
    <location>
        <begin position="134"/>
        <end position="183"/>
    </location>
</feature>
<reference evidence="9" key="1">
    <citation type="journal article" date="2019" name="Int. J. Syst. Evol. Microbiol.">
        <title>The Global Catalogue of Microorganisms (GCM) 10K type strain sequencing project: providing services to taxonomists for standard genome sequencing and annotation.</title>
        <authorList>
            <consortium name="The Broad Institute Genomics Platform"/>
            <consortium name="The Broad Institute Genome Sequencing Center for Infectious Disease"/>
            <person name="Wu L."/>
            <person name="Ma J."/>
        </authorList>
    </citation>
    <scope>NUCLEOTIDE SEQUENCE [LARGE SCALE GENOMIC DNA]</scope>
    <source>
        <strain evidence="9">JCM 12165</strain>
    </source>
</reference>
<keyword evidence="2" id="KW-0805">Transcription regulation</keyword>
<evidence type="ECO:0000259" key="6">
    <source>
        <dbReference type="Pfam" id="PF04542"/>
    </source>
</evidence>
<dbReference type="EMBL" id="JBHUCP010000005">
    <property type="protein sequence ID" value="MFD1529710.1"/>
    <property type="molecule type" value="Genomic_DNA"/>
</dbReference>
<dbReference type="InterPro" id="IPR013325">
    <property type="entry name" value="RNA_pol_sigma_r2"/>
</dbReference>
<dbReference type="Gene3D" id="1.10.10.10">
    <property type="entry name" value="Winged helix-like DNA-binding domain superfamily/Winged helix DNA-binding domain"/>
    <property type="match status" value="1"/>
</dbReference>
<gene>
    <name evidence="8" type="ORF">ACFSCY_09685</name>
</gene>
<dbReference type="PANTHER" id="PTHR43133">
    <property type="entry name" value="RNA POLYMERASE ECF-TYPE SIGMA FACTO"/>
    <property type="match status" value="1"/>
</dbReference>
<evidence type="ECO:0000256" key="3">
    <source>
        <dbReference type="ARBA" id="ARBA00023082"/>
    </source>
</evidence>
<evidence type="ECO:0000256" key="1">
    <source>
        <dbReference type="ARBA" id="ARBA00010641"/>
    </source>
</evidence>
<keyword evidence="5" id="KW-0804">Transcription</keyword>
<dbReference type="Pfam" id="PF04542">
    <property type="entry name" value="Sigma70_r2"/>
    <property type="match status" value="1"/>
</dbReference>
<evidence type="ECO:0000313" key="9">
    <source>
        <dbReference type="Proteomes" id="UP001597145"/>
    </source>
</evidence>
<dbReference type="PANTHER" id="PTHR43133:SF52">
    <property type="entry name" value="ECF RNA POLYMERASE SIGMA FACTOR SIGL"/>
    <property type="match status" value="1"/>
</dbReference>
<dbReference type="InterPro" id="IPR039425">
    <property type="entry name" value="RNA_pol_sigma-70-like"/>
</dbReference>
<evidence type="ECO:0000256" key="2">
    <source>
        <dbReference type="ARBA" id="ARBA00023015"/>
    </source>
</evidence>
<dbReference type="SUPFAM" id="SSF88659">
    <property type="entry name" value="Sigma3 and sigma4 domains of RNA polymerase sigma factors"/>
    <property type="match status" value="1"/>
</dbReference>
<comment type="caution">
    <text evidence="8">The sequence shown here is derived from an EMBL/GenBank/DDBJ whole genome shotgun (WGS) entry which is preliminary data.</text>
</comment>
<proteinExistence type="inferred from homology"/>
<evidence type="ECO:0000256" key="5">
    <source>
        <dbReference type="ARBA" id="ARBA00023163"/>
    </source>
</evidence>
<dbReference type="SUPFAM" id="SSF88946">
    <property type="entry name" value="Sigma2 domain of RNA polymerase sigma factors"/>
    <property type="match status" value="1"/>
</dbReference>
<dbReference type="RefSeq" id="WP_343982014.1">
    <property type="nucleotide sequence ID" value="NZ_BAAAJG010000015.1"/>
</dbReference>
<evidence type="ECO:0000256" key="4">
    <source>
        <dbReference type="ARBA" id="ARBA00023125"/>
    </source>
</evidence>
<sequence>MTTAPARPLQPCATTAHVTAPVRQRSGFGDALRALYRDHASALLAYAQHFTDDRPAAEDAVQETFLRAWRHLPRLLADDRPLRPWLRQVLRRVLIDAARATRTHPVSLLDDTLIDREVDGGYDVLLDRGLLARALHRLSPAHRQVLIEIYYHDAPASRVAAALGIPVGTVRSRLHYALGALRHELAGAEPTPAPG</sequence>
<name>A0ABW4FGE4_9PSEU</name>
<protein>
    <submittedName>
        <fullName evidence="8">Sigma-70 family RNA polymerase sigma factor</fullName>
    </submittedName>
</protein>
<keyword evidence="3" id="KW-0731">Sigma factor</keyword>
<dbReference type="InterPro" id="IPR014284">
    <property type="entry name" value="RNA_pol_sigma-70_dom"/>
</dbReference>
<dbReference type="Gene3D" id="1.10.1740.10">
    <property type="match status" value="1"/>
</dbReference>
<feature type="domain" description="RNA polymerase sigma-70 region 2" evidence="6">
    <location>
        <begin position="35"/>
        <end position="102"/>
    </location>
</feature>
<dbReference type="Proteomes" id="UP001597145">
    <property type="component" value="Unassembled WGS sequence"/>
</dbReference>
<dbReference type="InterPro" id="IPR007630">
    <property type="entry name" value="RNA_pol_sigma70_r4"/>
</dbReference>
<dbReference type="Pfam" id="PF04545">
    <property type="entry name" value="Sigma70_r4"/>
    <property type="match status" value="1"/>
</dbReference>
<dbReference type="InterPro" id="IPR036388">
    <property type="entry name" value="WH-like_DNA-bd_sf"/>
</dbReference>
<keyword evidence="4" id="KW-0238">DNA-binding</keyword>
<dbReference type="InterPro" id="IPR007627">
    <property type="entry name" value="RNA_pol_sigma70_r2"/>
</dbReference>